<evidence type="ECO:0000313" key="5">
    <source>
        <dbReference type="EMBL" id="CAF4519448.1"/>
    </source>
</evidence>
<evidence type="ECO:0000313" key="6">
    <source>
        <dbReference type="Proteomes" id="UP000663869"/>
    </source>
</evidence>
<feature type="chain" id="PRO_5036415035" evidence="2">
    <location>
        <begin position="26"/>
        <end position="275"/>
    </location>
</feature>
<dbReference type="EMBL" id="CAJNYV010001657">
    <property type="protein sequence ID" value="CAF3431653.1"/>
    <property type="molecule type" value="Genomic_DNA"/>
</dbReference>
<reference evidence="4" key="1">
    <citation type="submission" date="2021-02" db="EMBL/GenBank/DDBJ databases">
        <authorList>
            <person name="Nowell W R."/>
        </authorList>
    </citation>
    <scope>NUCLEOTIDE SEQUENCE</scope>
</reference>
<keyword evidence="1" id="KW-1133">Transmembrane helix</keyword>
<keyword evidence="2" id="KW-0732">Signal</keyword>
<dbReference type="EMBL" id="CAJOBQ010001835">
    <property type="protein sequence ID" value="CAF4519448.1"/>
    <property type="molecule type" value="Genomic_DNA"/>
</dbReference>
<evidence type="ECO:0000256" key="1">
    <source>
        <dbReference type="SAM" id="Phobius"/>
    </source>
</evidence>
<protein>
    <submittedName>
        <fullName evidence="4">Uncharacterized protein</fullName>
    </submittedName>
</protein>
<accession>A0A818W4N2</accession>
<dbReference type="EMBL" id="CAJNYU010004044">
    <property type="protein sequence ID" value="CAF3719738.1"/>
    <property type="molecule type" value="Genomic_DNA"/>
</dbReference>
<dbReference type="Proteomes" id="UP000663865">
    <property type="component" value="Unassembled WGS sequence"/>
</dbReference>
<evidence type="ECO:0000313" key="3">
    <source>
        <dbReference type="EMBL" id="CAF3431653.1"/>
    </source>
</evidence>
<gene>
    <name evidence="4" type="ORF">FME351_LOCUS28972</name>
    <name evidence="3" type="ORF">KIK155_LOCUS10869</name>
    <name evidence="5" type="ORF">TSG867_LOCUS22467</name>
</gene>
<name>A0A818W4N2_9BILA</name>
<organism evidence="4 6">
    <name type="scientific">Rotaria socialis</name>
    <dbReference type="NCBI Taxonomy" id="392032"/>
    <lineage>
        <taxon>Eukaryota</taxon>
        <taxon>Metazoa</taxon>
        <taxon>Spiralia</taxon>
        <taxon>Gnathifera</taxon>
        <taxon>Rotifera</taxon>
        <taxon>Eurotatoria</taxon>
        <taxon>Bdelloidea</taxon>
        <taxon>Philodinida</taxon>
        <taxon>Philodinidae</taxon>
        <taxon>Rotaria</taxon>
    </lineage>
</organism>
<evidence type="ECO:0000313" key="4">
    <source>
        <dbReference type="EMBL" id="CAF3719738.1"/>
    </source>
</evidence>
<dbReference type="AlphaFoldDB" id="A0A818W4N2"/>
<keyword evidence="1" id="KW-0472">Membrane</keyword>
<evidence type="ECO:0000256" key="2">
    <source>
        <dbReference type="SAM" id="SignalP"/>
    </source>
</evidence>
<feature type="signal peptide" evidence="2">
    <location>
        <begin position="1"/>
        <end position="25"/>
    </location>
</feature>
<comment type="caution">
    <text evidence="4">The sequence shown here is derived from an EMBL/GenBank/DDBJ whole genome shotgun (WGS) entry which is preliminary data.</text>
</comment>
<proteinExistence type="predicted"/>
<dbReference type="Proteomes" id="UP000663862">
    <property type="component" value="Unassembled WGS sequence"/>
</dbReference>
<sequence>MHQISLWQFLCIVFIYRLNVGLTLSNSSHGTSFTRWTEDDWLETDFFIQAKFMFNRQRYENIILRTRMAEWSLELSYGDKNNLNKLWTELHLFLDRRYHSMSFNDSISDHVRHTCRPPILSPLTNDSAVSIPELAEIDKRIAQYFVNDGFFRTINYIHCTIDERRHNPSLHIQMDIYLVTNREFRSLIYIEISNTTRQSFADYQAKFYLHNYEQNFKYNFNASSIMYPLQSNASFAYMIKLYNPSTRASSGTIIISSNMIVTVFNFFLISIFFCS</sequence>
<feature type="transmembrane region" description="Helical" evidence="1">
    <location>
        <begin position="248"/>
        <end position="273"/>
    </location>
</feature>
<dbReference type="Proteomes" id="UP000663869">
    <property type="component" value="Unassembled WGS sequence"/>
</dbReference>
<keyword evidence="1" id="KW-0812">Transmembrane</keyword>